<sequence>MRVSKSNLNIALGLLGLEMDPKIKAELSINADEKWEMSDNATKSVQVDEGNKSATEEKAPSVSALASPSIFGSGSRFIQEEDTVSNKMEDLVVNKLSSRSNNRSGKKKVKVDWTPELHRRFVQAVEQIGVDKAVPSKILGIMGISCLTRHNVASHLQMRVVKDWVKELTQLKGYTDKIVEGANAVIFTFGSYRLGIREDAGFLCSNVAIGPDFVIGTLKSSL</sequence>
<name>A0ABD3DWZ1_9LAMI</name>
<keyword evidence="3" id="KW-0238">DNA-binding</keyword>
<keyword evidence="9" id="KW-1185">Reference proteome</keyword>
<dbReference type="Gene3D" id="1.10.10.60">
    <property type="entry name" value="Homeodomain-like"/>
    <property type="match status" value="1"/>
</dbReference>
<evidence type="ECO:0000256" key="5">
    <source>
        <dbReference type="ARBA" id="ARBA00023242"/>
    </source>
</evidence>
<dbReference type="PANTHER" id="PTHR31312:SF1">
    <property type="entry name" value="TRANSCRIPTION ACTIVATOR GLK1"/>
    <property type="match status" value="1"/>
</dbReference>
<evidence type="ECO:0000313" key="8">
    <source>
        <dbReference type="EMBL" id="KAL3645454.1"/>
    </source>
</evidence>
<evidence type="ECO:0000256" key="4">
    <source>
        <dbReference type="ARBA" id="ARBA00023163"/>
    </source>
</evidence>
<gene>
    <name evidence="8" type="primary">GLK2_5</name>
    <name evidence="8" type="ORF">CASFOL_010634</name>
</gene>
<reference evidence="9" key="1">
    <citation type="journal article" date="2024" name="IScience">
        <title>Strigolactones Initiate the Formation of Haustorium-like Structures in Castilleja.</title>
        <authorList>
            <person name="Buerger M."/>
            <person name="Peterson D."/>
            <person name="Chory J."/>
        </authorList>
    </citation>
    <scope>NUCLEOTIDE SEQUENCE [LARGE SCALE GENOMIC DNA]</scope>
</reference>
<dbReference type="GO" id="GO:0003677">
    <property type="term" value="F:DNA binding"/>
    <property type="evidence" value="ECO:0007669"/>
    <property type="project" value="UniProtKB-KW"/>
</dbReference>
<dbReference type="InterPro" id="IPR017930">
    <property type="entry name" value="Myb_dom"/>
</dbReference>
<dbReference type="InterPro" id="IPR048840">
    <property type="entry name" value="PolA_pol_NTPase"/>
</dbReference>
<comment type="caution">
    <text evidence="8">The sequence shown here is derived from an EMBL/GenBank/DDBJ whole genome shotgun (WGS) entry which is preliminary data.</text>
</comment>
<feature type="domain" description="HTH myb-type" evidence="7">
    <location>
        <begin position="105"/>
        <end position="164"/>
    </location>
</feature>
<keyword evidence="5" id="KW-0539">Nucleus</keyword>
<organism evidence="8 9">
    <name type="scientific">Castilleja foliolosa</name>
    <dbReference type="NCBI Taxonomy" id="1961234"/>
    <lineage>
        <taxon>Eukaryota</taxon>
        <taxon>Viridiplantae</taxon>
        <taxon>Streptophyta</taxon>
        <taxon>Embryophyta</taxon>
        <taxon>Tracheophyta</taxon>
        <taxon>Spermatophyta</taxon>
        <taxon>Magnoliopsida</taxon>
        <taxon>eudicotyledons</taxon>
        <taxon>Gunneridae</taxon>
        <taxon>Pentapetalae</taxon>
        <taxon>asterids</taxon>
        <taxon>lamiids</taxon>
        <taxon>Lamiales</taxon>
        <taxon>Orobanchaceae</taxon>
        <taxon>Pedicularideae</taxon>
        <taxon>Castillejinae</taxon>
        <taxon>Castilleja</taxon>
    </lineage>
</organism>
<dbReference type="SUPFAM" id="SSF46689">
    <property type="entry name" value="Homeodomain-like"/>
    <property type="match status" value="1"/>
</dbReference>
<comment type="subcellular location">
    <subcellularLocation>
        <location evidence="1">Nucleus</location>
    </subcellularLocation>
</comment>
<dbReference type="EMBL" id="JAVIJP010000013">
    <property type="protein sequence ID" value="KAL3645454.1"/>
    <property type="molecule type" value="Genomic_DNA"/>
</dbReference>
<dbReference type="AlphaFoldDB" id="A0ABD3DWZ1"/>
<dbReference type="InterPro" id="IPR006447">
    <property type="entry name" value="Myb_dom_plants"/>
</dbReference>
<dbReference type="PANTHER" id="PTHR31312">
    <property type="entry name" value="TRANSCRIPTION ACTIVATOR GLK1"/>
    <property type="match status" value="1"/>
</dbReference>
<evidence type="ECO:0000313" key="9">
    <source>
        <dbReference type="Proteomes" id="UP001632038"/>
    </source>
</evidence>
<dbReference type="PROSITE" id="PS51294">
    <property type="entry name" value="HTH_MYB"/>
    <property type="match status" value="1"/>
</dbReference>
<dbReference type="Pfam" id="PF20750">
    <property type="entry name" value="PAP_NTPase"/>
    <property type="match status" value="1"/>
</dbReference>
<keyword evidence="4" id="KW-0804">Transcription</keyword>
<dbReference type="GO" id="GO:0005634">
    <property type="term" value="C:nucleus"/>
    <property type="evidence" value="ECO:0007669"/>
    <property type="project" value="UniProtKB-SubCell"/>
</dbReference>
<evidence type="ECO:0000256" key="6">
    <source>
        <dbReference type="SAM" id="MobiDB-lite"/>
    </source>
</evidence>
<evidence type="ECO:0000256" key="1">
    <source>
        <dbReference type="ARBA" id="ARBA00004123"/>
    </source>
</evidence>
<dbReference type="InterPro" id="IPR009057">
    <property type="entry name" value="Homeodomain-like_sf"/>
</dbReference>
<evidence type="ECO:0000256" key="2">
    <source>
        <dbReference type="ARBA" id="ARBA00023015"/>
    </source>
</evidence>
<evidence type="ECO:0000259" key="7">
    <source>
        <dbReference type="PROSITE" id="PS51294"/>
    </source>
</evidence>
<protein>
    <submittedName>
        <fullName evidence="8">Glucokinase</fullName>
    </submittedName>
</protein>
<dbReference type="Proteomes" id="UP001632038">
    <property type="component" value="Unassembled WGS sequence"/>
</dbReference>
<evidence type="ECO:0000256" key="3">
    <source>
        <dbReference type="ARBA" id="ARBA00023125"/>
    </source>
</evidence>
<dbReference type="InterPro" id="IPR044825">
    <property type="entry name" value="GLK1/2-like"/>
</dbReference>
<feature type="compositionally biased region" description="Basic and acidic residues" evidence="6">
    <location>
        <begin position="49"/>
        <end position="59"/>
    </location>
</feature>
<dbReference type="NCBIfam" id="TIGR01557">
    <property type="entry name" value="myb_SHAQKYF"/>
    <property type="match status" value="1"/>
</dbReference>
<feature type="region of interest" description="Disordered" evidence="6">
    <location>
        <begin position="38"/>
        <end position="61"/>
    </location>
</feature>
<proteinExistence type="predicted"/>
<dbReference type="FunFam" id="1.10.10.60:FF:000007">
    <property type="entry name" value="Two-component response regulator"/>
    <property type="match status" value="1"/>
</dbReference>
<accession>A0ABD3DWZ1</accession>
<keyword evidence="2" id="KW-0805">Transcription regulation</keyword>